<accession>A0AA38BVI3</accession>
<dbReference type="GO" id="GO:0007166">
    <property type="term" value="P:cell surface receptor signaling pathway"/>
    <property type="evidence" value="ECO:0007669"/>
    <property type="project" value="InterPro"/>
</dbReference>
<evidence type="ECO:0000313" key="3">
    <source>
        <dbReference type="Proteomes" id="UP000824469"/>
    </source>
</evidence>
<dbReference type="Gene3D" id="1.20.930.20">
    <property type="entry name" value="Adaptor protein Cbl, N-terminal domain"/>
    <property type="match status" value="1"/>
</dbReference>
<name>A0AA38BVI3_TAXCH</name>
<evidence type="ECO:0000256" key="1">
    <source>
        <dbReference type="SAM" id="MobiDB-lite"/>
    </source>
</evidence>
<feature type="region of interest" description="Disordered" evidence="1">
    <location>
        <begin position="244"/>
        <end position="278"/>
    </location>
</feature>
<dbReference type="Proteomes" id="UP000824469">
    <property type="component" value="Unassembled WGS sequence"/>
</dbReference>
<feature type="non-terminal residue" evidence="2">
    <location>
        <position position="278"/>
    </location>
</feature>
<feature type="region of interest" description="Disordered" evidence="1">
    <location>
        <begin position="19"/>
        <end position="42"/>
    </location>
</feature>
<dbReference type="AlphaFoldDB" id="A0AA38BVI3"/>
<feature type="compositionally biased region" description="Acidic residues" evidence="1">
    <location>
        <begin position="31"/>
        <end position="42"/>
    </location>
</feature>
<protein>
    <submittedName>
        <fullName evidence="2">Uncharacterized protein</fullName>
    </submittedName>
</protein>
<organism evidence="2 3">
    <name type="scientific">Taxus chinensis</name>
    <name type="common">Chinese yew</name>
    <name type="synonym">Taxus wallichiana var. chinensis</name>
    <dbReference type="NCBI Taxonomy" id="29808"/>
    <lineage>
        <taxon>Eukaryota</taxon>
        <taxon>Viridiplantae</taxon>
        <taxon>Streptophyta</taxon>
        <taxon>Embryophyta</taxon>
        <taxon>Tracheophyta</taxon>
        <taxon>Spermatophyta</taxon>
        <taxon>Pinopsida</taxon>
        <taxon>Pinidae</taxon>
        <taxon>Conifers II</taxon>
        <taxon>Cupressales</taxon>
        <taxon>Taxaceae</taxon>
        <taxon>Taxus</taxon>
    </lineage>
</organism>
<dbReference type="EMBL" id="JAHRHJ020003813">
    <property type="protein sequence ID" value="KAH9290520.1"/>
    <property type="molecule type" value="Genomic_DNA"/>
</dbReference>
<dbReference type="InterPro" id="IPR036537">
    <property type="entry name" value="Adaptor_Cbl_N_dom_sf"/>
</dbReference>
<comment type="caution">
    <text evidence="2">The sequence shown here is derived from an EMBL/GenBank/DDBJ whole genome shotgun (WGS) entry which is preliminary data.</text>
</comment>
<keyword evidence="3" id="KW-1185">Reference proteome</keyword>
<gene>
    <name evidence="2" type="ORF">KI387_034637</name>
</gene>
<sequence length="278" mass="30614">SGKAALMANKPLTLLGCLPSSKMRMKSSQQGDEDPPSDEDDAADDHQIFETLASQIDSFLNQATSQDAWSDKLGSIADGMVISSGAINALSRASKYAYDKLQSTKFEDIATTAAEIFAVMGKVHWAASGLLVVAAVIHTIQKLKCIDKECIQLLARVNPVAISLSKFTHLPQIPEEMKPTVVRAKRVISTSAACCLDIIHSRPCFKFFFTSKNDEQISSCKKELERVMGDLGFQLIFADYTERHQRATGSRRRSKQNKNEEQNQKSQGPKKSESSPNK</sequence>
<reference evidence="2 3" key="1">
    <citation type="journal article" date="2021" name="Nat. Plants">
        <title>The Taxus genome provides insights into paclitaxel biosynthesis.</title>
        <authorList>
            <person name="Xiong X."/>
            <person name="Gou J."/>
            <person name="Liao Q."/>
            <person name="Li Y."/>
            <person name="Zhou Q."/>
            <person name="Bi G."/>
            <person name="Li C."/>
            <person name="Du R."/>
            <person name="Wang X."/>
            <person name="Sun T."/>
            <person name="Guo L."/>
            <person name="Liang H."/>
            <person name="Lu P."/>
            <person name="Wu Y."/>
            <person name="Zhang Z."/>
            <person name="Ro D.K."/>
            <person name="Shang Y."/>
            <person name="Huang S."/>
            <person name="Yan J."/>
        </authorList>
    </citation>
    <scope>NUCLEOTIDE SEQUENCE [LARGE SCALE GENOMIC DNA]</scope>
    <source>
        <strain evidence="2">Ta-2019</strain>
    </source>
</reference>
<feature type="non-terminal residue" evidence="2">
    <location>
        <position position="1"/>
    </location>
</feature>
<evidence type="ECO:0000313" key="2">
    <source>
        <dbReference type="EMBL" id="KAH9290520.1"/>
    </source>
</evidence>
<proteinExistence type="predicted"/>